<evidence type="ECO:0000256" key="8">
    <source>
        <dbReference type="ARBA" id="ARBA00022989"/>
    </source>
</evidence>
<dbReference type="InterPro" id="IPR005503">
    <property type="entry name" value="FliL"/>
</dbReference>
<accession>A0A378PAF7</accession>
<evidence type="ECO:0000256" key="2">
    <source>
        <dbReference type="ARBA" id="ARBA00004162"/>
    </source>
</evidence>
<sequence>MPVGVGAKPAGGAAKSAAPAKPAAPPSAPPAGSEGKKGGPIKLIIVIAVVVVLLVSLAVGTLFLLKALGILGGGGGGGEGQAEPTPTKTELKLGTVTVSTGEPLNVNLADGFLSFQATLYFDESITTEGHSGDLDASPARAVALNLFKGMKKEELNKPGAIQELEKKYLDSINKEMIPPYDGHVVQVRFTTFAYQ</sequence>
<feature type="transmembrane region" description="Helical" evidence="10">
    <location>
        <begin position="43"/>
        <end position="65"/>
    </location>
</feature>
<gene>
    <name evidence="12" type="ORF">HHJ74_05550</name>
</gene>
<reference evidence="12 13" key="1">
    <citation type="submission" date="2020-04" db="EMBL/GenBank/DDBJ databases">
        <title>Antimicrobial susceptibility and clonality of vaginal-derived multi-drug resistant Mobiluncus isolates in China.</title>
        <authorList>
            <person name="Zhang X."/>
        </authorList>
    </citation>
    <scope>NUCLEOTIDE SEQUENCE [LARGE SCALE GENOMIC DNA]</scope>
    <source>
        <strain evidence="12 13">7</strain>
    </source>
</reference>
<dbReference type="GO" id="GO:0009425">
    <property type="term" value="C:bacterial-type flagellum basal body"/>
    <property type="evidence" value="ECO:0007669"/>
    <property type="project" value="InterPro"/>
</dbReference>
<dbReference type="GO" id="GO:0005886">
    <property type="term" value="C:plasma membrane"/>
    <property type="evidence" value="ECO:0007669"/>
    <property type="project" value="UniProtKB-SubCell"/>
</dbReference>
<evidence type="ECO:0000256" key="3">
    <source>
        <dbReference type="ARBA" id="ARBA00008281"/>
    </source>
</evidence>
<keyword evidence="5 10" id="KW-0145">Chemotaxis</keyword>
<evidence type="ECO:0000256" key="6">
    <source>
        <dbReference type="ARBA" id="ARBA00022692"/>
    </source>
</evidence>
<evidence type="ECO:0000256" key="9">
    <source>
        <dbReference type="ARBA" id="ARBA00023136"/>
    </source>
</evidence>
<comment type="function">
    <text evidence="1 10">Controls the rotational direction of flagella during chemotaxis.</text>
</comment>
<evidence type="ECO:0000256" key="10">
    <source>
        <dbReference type="RuleBase" id="RU364125"/>
    </source>
</evidence>
<dbReference type="GO" id="GO:0006935">
    <property type="term" value="P:chemotaxis"/>
    <property type="evidence" value="ECO:0007669"/>
    <property type="project" value="UniProtKB-KW"/>
</dbReference>
<comment type="caution">
    <text evidence="12">The sequence shown here is derived from an EMBL/GenBank/DDBJ whole genome shotgun (WGS) entry which is preliminary data.</text>
</comment>
<feature type="compositionally biased region" description="Low complexity" evidence="11">
    <location>
        <begin position="7"/>
        <end position="21"/>
    </location>
</feature>
<evidence type="ECO:0000256" key="1">
    <source>
        <dbReference type="ARBA" id="ARBA00002254"/>
    </source>
</evidence>
<dbReference type="AlphaFoldDB" id="A0A378PAF7"/>
<evidence type="ECO:0000256" key="5">
    <source>
        <dbReference type="ARBA" id="ARBA00022500"/>
    </source>
</evidence>
<keyword evidence="9 10" id="KW-0472">Membrane</keyword>
<keyword evidence="6 10" id="KW-0812">Transmembrane</keyword>
<organism evidence="12 13">
    <name type="scientific">Mobiluncus mulieris</name>
    <dbReference type="NCBI Taxonomy" id="2052"/>
    <lineage>
        <taxon>Bacteria</taxon>
        <taxon>Bacillati</taxon>
        <taxon>Actinomycetota</taxon>
        <taxon>Actinomycetes</taxon>
        <taxon>Actinomycetales</taxon>
        <taxon>Actinomycetaceae</taxon>
        <taxon>Mobiluncus</taxon>
    </lineage>
</organism>
<proteinExistence type="inferred from homology"/>
<dbReference type="Pfam" id="PF03748">
    <property type="entry name" value="FliL"/>
    <property type="match status" value="1"/>
</dbReference>
<dbReference type="GO" id="GO:0071973">
    <property type="term" value="P:bacterial-type flagellum-dependent cell motility"/>
    <property type="evidence" value="ECO:0007669"/>
    <property type="project" value="InterPro"/>
</dbReference>
<keyword evidence="12" id="KW-0966">Cell projection</keyword>
<name>A0A378PAF7_9ACTO</name>
<comment type="subcellular location">
    <subcellularLocation>
        <location evidence="2">Cell membrane</location>
        <topology evidence="2">Single-pass membrane protein</topology>
    </subcellularLocation>
</comment>
<keyword evidence="4 10" id="KW-1003">Cell membrane</keyword>
<keyword evidence="8 10" id="KW-1133">Transmembrane helix</keyword>
<feature type="region of interest" description="Disordered" evidence="11">
    <location>
        <begin position="1"/>
        <end position="36"/>
    </location>
</feature>
<keyword evidence="12" id="KW-0969">Cilium</keyword>
<evidence type="ECO:0000313" key="12">
    <source>
        <dbReference type="EMBL" id="NMW93160.1"/>
    </source>
</evidence>
<protein>
    <recommendedName>
        <fullName evidence="10">Flagellar protein FliL</fullName>
    </recommendedName>
</protein>
<evidence type="ECO:0000256" key="11">
    <source>
        <dbReference type="SAM" id="MobiDB-lite"/>
    </source>
</evidence>
<dbReference type="RefSeq" id="WP_004014127.1">
    <property type="nucleotide sequence ID" value="NZ_CAMPUA010000001.1"/>
</dbReference>
<evidence type="ECO:0000256" key="7">
    <source>
        <dbReference type="ARBA" id="ARBA00022779"/>
    </source>
</evidence>
<comment type="similarity">
    <text evidence="3 10">Belongs to the FliL family.</text>
</comment>
<dbReference type="EMBL" id="JABCUV010000005">
    <property type="protein sequence ID" value="NMW93160.1"/>
    <property type="molecule type" value="Genomic_DNA"/>
</dbReference>
<keyword evidence="12" id="KW-0282">Flagellum</keyword>
<evidence type="ECO:0000313" key="13">
    <source>
        <dbReference type="Proteomes" id="UP000582487"/>
    </source>
</evidence>
<dbReference type="Proteomes" id="UP000582487">
    <property type="component" value="Unassembled WGS sequence"/>
</dbReference>
<keyword evidence="7 10" id="KW-0283">Flagellar rotation</keyword>
<evidence type="ECO:0000256" key="4">
    <source>
        <dbReference type="ARBA" id="ARBA00022475"/>
    </source>
</evidence>